<evidence type="ECO:0000313" key="3">
    <source>
        <dbReference type="EMBL" id="MDA0136822.1"/>
    </source>
</evidence>
<keyword evidence="2" id="KW-0472">Membrane</keyword>
<protein>
    <submittedName>
        <fullName evidence="3">Uncharacterized protein</fullName>
    </submittedName>
</protein>
<dbReference type="RefSeq" id="WP_270006216.1">
    <property type="nucleotide sequence ID" value="NZ_JAPCID010000006.1"/>
</dbReference>
<keyword evidence="4" id="KW-1185">Reference proteome</keyword>
<name>A0ABT4RE79_9ACTN</name>
<evidence type="ECO:0000256" key="2">
    <source>
        <dbReference type="SAM" id="Phobius"/>
    </source>
</evidence>
<feature type="transmembrane region" description="Helical" evidence="2">
    <location>
        <begin position="65"/>
        <end position="83"/>
    </location>
</feature>
<keyword evidence="2" id="KW-0812">Transmembrane</keyword>
<proteinExistence type="predicted"/>
<gene>
    <name evidence="3" type="ORF">OJ962_04875</name>
</gene>
<evidence type="ECO:0000256" key="1">
    <source>
        <dbReference type="SAM" id="MobiDB-lite"/>
    </source>
</evidence>
<accession>A0ABT4RE79</accession>
<reference evidence="3" key="1">
    <citation type="submission" date="2022-10" db="EMBL/GenBank/DDBJ databases">
        <title>The WGS of Solirubrobacter sp. CPCC 204708.</title>
        <authorList>
            <person name="Jiang Z."/>
        </authorList>
    </citation>
    <scope>NUCLEOTIDE SEQUENCE</scope>
    <source>
        <strain evidence="3">CPCC 204708</strain>
    </source>
</reference>
<keyword evidence="2" id="KW-1133">Transmembrane helix</keyword>
<comment type="caution">
    <text evidence="3">The sequence shown here is derived from an EMBL/GenBank/DDBJ whole genome shotgun (WGS) entry which is preliminary data.</text>
</comment>
<feature type="compositionally biased region" description="Basic and acidic residues" evidence="1">
    <location>
        <begin position="115"/>
        <end position="128"/>
    </location>
</feature>
<sequence length="135" mass="13879">MPDPAIRLTGSWRRAGIGLALSMLALIAAPAVGRSAYLSALDQDVLPHDAAAGIFDALVASLRDGVRIVVIAAALVAFLALVAGPPFRSLLIVGGVLRSIAALGLEPREAVAEQLGADRRASSARDEAVSPTPHR</sequence>
<evidence type="ECO:0000313" key="4">
    <source>
        <dbReference type="Proteomes" id="UP001147700"/>
    </source>
</evidence>
<dbReference type="EMBL" id="JAPCID010000006">
    <property type="protein sequence ID" value="MDA0136822.1"/>
    <property type="molecule type" value="Genomic_DNA"/>
</dbReference>
<organism evidence="3 4">
    <name type="scientific">Solirubrobacter deserti</name>
    <dbReference type="NCBI Taxonomy" id="2282478"/>
    <lineage>
        <taxon>Bacteria</taxon>
        <taxon>Bacillati</taxon>
        <taxon>Actinomycetota</taxon>
        <taxon>Thermoleophilia</taxon>
        <taxon>Solirubrobacterales</taxon>
        <taxon>Solirubrobacteraceae</taxon>
        <taxon>Solirubrobacter</taxon>
    </lineage>
</organism>
<dbReference type="Proteomes" id="UP001147700">
    <property type="component" value="Unassembled WGS sequence"/>
</dbReference>
<feature type="region of interest" description="Disordered" evidence="1">
    <location>
        <begin position="115"/>
        <end position="135"/>
    </location>
</feature>